<evidence type="ECO:0000313" key="2">
    <source>
        <dbReference type="EMBL" id="KAJ1090480.1"/>
    </source>
</evidence>
<evidence type="ECO:0000313" key="3">
    <source>
        <dbReference type="Proteomes" id="UP001066276"/>
    </source>
</evidence>
<organism evidence="2 3">
    <name type="scientific">Pleurodeles waltl</name>
    <name type="common">Iberian ribbed newt</name>
    <dbReference type="NCBI Taxonomy" id="8319"/>
    <lineage>
        <taxon>Eukaryota</taxon>
        <taxon>Metazoa</taxon>
        <taxon>Chordata</taxon>
        <taxon>Craniata</taxon>
        <taxon>Vertebrata</taxon>
        <taxon>Euteleostomi</taxon>
        <taxon>Amphibia</taxon>
        <taxon>Batrachia</taxon>
        <taxon>Caudata</taxon>
        <taxon>Salamandroidea</taxon>
        <taxon>Salamandridae</taxon>
        <taxon>Pleurodelinae</taxon>
        <taxon>Pleurodeles</taxon>
    </lineage>
</organism>
<gene>
    <name evidence="2" type="ORF">NDU88_003612</name>
</gene>
<evidence type="ECO:0000256" key="1">
    <source>
        <dbReference type="SAM" id="MobiDB-lite"/>
    </source>
</evidence>
<protein>
    <submittedName>
        <fullName evidence="2">Uncharacterized protein</fullName>
    </submittedName>
</protein>
<accession>A0AAV7LFV3</accession>
<comment type="caution">
    <text evidence="2">The sequence shown here is derived from an EMBL/GenBank/DDBJ whole genome shotgun (WGS) entry which is preliminary data.</text>
</comment>
<feature type="region of interest" description="Disordered" evidence="1">
    <location>
        <begin position="1"/>
        <end position="128"/>
    </location>
</feature>
<dbReference type="Proteomes" id="UP001066276">
    <property type="component" value="Chromosome 11"/>
</dbReference>
<dbReference type="AlphaFoldDB" id="A0AAV7LFV3"/>
<feature type="compositionally biased region" description="Basic and acidic residues" evidence="1">
    <location>
        <begin position="57"/>
        <end position="73"/>
    </location>
</feature>
<reference evidence="2" key="1">
    <citation type="journal article" date="2022" name="bioRxiv">
        <title>Sequencing and chromosome-scale assembly of the giantPleurodeles waltlgenome.</title>
        <authorList>
            <person name="Brown T."/>
            <person name="Elewa A."/>
            <person name="Iarovenko S."/>
            <person name="Subramanian E."/>
            <person name="Araus A.J."/>
            <person name="Petzold A."/>
            <person name="Susuki M."/>
            <person name="Suzuki K.-i.T."/>
            <person name="Hayashi T."/>
            <person name="Toyoda A."/>
            <person name="Oliveira C."/>
            <person name="Osipova E."/>
            <person name="Leigh N.D."/>
            <person name="Simon A."/>
            <person name="Yun M.H."/>
        </authorList>
    </citation>
    <scope>NUCLEOTIDE SEQUENCE</scope>
    <source>
        <strain evidence="2">20211129_DDA</strain>
        <tissue evidence="2">Liver</tissue>
    </source>
</reference>
<proteinExistence type="predicted"/>
<name>A0AAV7LFV3_PLEWA</name>
<keyword evidence="3" id="KW-1185">Reference proteome</keyword>
<sequence length="128" mass="13341">MGPSPRTAATPGEMDAPAALTDRGQAGCRGAPSAAPQPATPPLGRAVARAHQPRIPLRSDGEAERGRPADARVLHQPRTGRFVSRSGAPNAPRSLGPIRPLQGQLQPDLVSWGPPPVRAGKPRRYSAS</sequence>
<dbReference type="EMBL" id="JANPWB010000015">
    <property type="protein sequence ID" value="KAJ1090480.1"/>
    <property type="molecule type" value="Genomic_DNA"/>
</dbReference>